<dbReference type="EC" id="2.7.13.3" evidence="3"/>
<dbReference type="PRINTS" id="PR00344">
    <property type="entry name" value="BCTRLSENSOR"/>
</dbReference>
<evidence type="ECO:0000256" key="3">
    <source>
        <dbReference type="ARBA" id="ARBA00012438"/>
    </source>
</evidence>
<evidence type="ECO:0000256" key="11">
    <source>
        <dbReference type="SAM" id="Phobius"/>
    </source>
</evidence>
<feature type="transmembrane region" description="Helical" evidence="11">
    <location>
        <begin position="155"/>
        <end position="173"/>
    </location>
</feature>
<evidence type="ECO:0000256" key="5">
    <source>
        <dbReference type="ARBA" id="ARBA00022679"/>
    </source>
</evidence>
<accession>A0ABT7SLC5</accession>
<dbReference type="PROSITE" id="PS50885">
    <property type="entry name" value="HAMP"/>
    <property type="match status" value="1"/>
</dbReference>
<organism evidence="14 15">
    <name type="scientific">Thiopseudomonas acetoxidans</name>
    <dbReference type="NCBI Taxonomy" id="3041622"/>
    <lineage>
        <taxon>Bacteria</taxon>
        <taxon>Pseudomonadati</taxon>
        <taxon>Pseudomonadota</taxon>
        <taxon>Gammaproteobacteria</taxon>
        <taxon>Pseudomonadales</taxon>
        <taxon>Pseudomonadaceae</taxon>
        <taxon>Thiopseudomonas</taxon>
    </lineage>
</organism>
<dbReference type="InterPro" id="IPR003660">
    <property type="entry name" value="HAMP_dom"/>
</dbReference>
<keyword evidence="14" id="KW-0067">ATP-binding</keyword>
<keyword evidence="8 11" id="KW-1133">Transmembrane helix</keyword>
<dbReference type="PROSITE" id="PS50109">
    <property type="entry name" value="HIS_KIN"/>
    <property type="match status" value="1"/>
</dbReference>
<evidence type="ECO:0000313" key="14">
    <source>
        <dbReference type="EMBL" id="MDM7856988.1"/>
    </source>
</evidence>
<dbReference type="GO" id="GO:0005524">
    <property type="term" value="F:ATP binding"/>
    <property type="evidence" value="ECO:0007669"/>
    <property type="project" value="UniProtKB-KW"/>
</dbReference>
<keyword evidence="5" id="KW-0808">Transferase</keyword>
<dbReference type="Gene3D" id="3.30.565.10">
    <property type="entry name" value="Histidine kinase-like ATPase, C-terminal domain"/>
    <property type="match status" value="1"/>
</dbReference>
<keyword evidence="6 11" id="KW-0812">Transmembrane</keyword>
<evidence type="ECO:0000313" key="15">
    <source>
        <dbReference type="Proteomes" id="UP001241056"/>
    </source>
</evidence>
<evidence type="ECO:0000256" key="7">
    <source>
        <dbReference type="ARBA" id="ARBA00022777"/>
    </source>
</evidence>
<dbReference type="Gene3D" id="1.10.287.130">
    <property type="match status" value="1"/>
</dbReference>
<gene>
    <name evidence="14" type="ORF">QEZ41_01650</name>
</gene>
<dbReference type="InterPro" id="IPR036890">
    <property type="entry name" value="HATPase_C_sf"/>
</dbReference>
<dbReference type="InterPro" id="IPR004358">
    <property type="entry name" value="Sig_transdc_His_kin-like_C"/>
</dbReference>
<evidence type="ECO:0000256" key="9">
    <source>
        <dbReference type="ARBA" id="ARBA00023012"/>
    </source>
</evidence>
<comment type="catalytic activity">
    <reaction evidence="1">
        <text>ATP + protein L-histidine = ADP + protein N-phospho-L-histidine.</text>
        <dbReference type="EC" id="2.7.13.3"/>
    </reaction>
</comment>
<dbReference type="InterPro" id="IPR003594">
    <property type="entry name" value="HATPase_dom"/>
</dbReference>
<proteinExistence type="predicted"/>
<dbReference type="PANTHER" id="PTHR45436:SF5">
    <property type="entry name" value="SENSOR HISTIDINE KINASE TRCS"/>
    <property type="match status" value="1"/>
</dbReference>
<keyword evidence="15" id="KW-1185">Reference proteome</keyword>
<evidence type="ECO:0000256" key="4">
    <source>
        <dbReference type="ARBA" id="ARBA00022553"/>
    </source>
</evidence>
<keyword evidence="9" id="KW-0902">Two-component regulatory system</keyword>
<dbReference type="InterPro" id="IPR050428">
    <property type="entry name" value="TCS_sensor_his_kinase"/>
</dbReference>
<evidence type="ECO:0000256" key="2">
    <source>
        <dbReference type="ARBA" id="ARBA00004370"/>
    </source>
</evidence>
<dbReference type="RefSeq" id="WP_289409613.1">
    <property type="nucleotide sequence ID" value="NZ_JAUCDY010000001.1"/>
</dbReference>
<name>A0ABT7SLC5_9GAMM</name>
<reference evidence="14 15" key="1">
    <citation type="submission" date="2023-06" db="EMBL/GenBank/DDBJ databases">
        <title>Thiopseudomonas sp. CY1220 draft genome sequence.</title>
        <authorList>
            <person name="Zhao G."/>
            <person name="An M."/>
        </authorList>
    </citation>
    <scope>NUCLEOTIDE SEQUENCE [LARGE SCALE GENOMIC DNA]</scope>
    <source>
        <strain evidence="14 15">CY1220</strain>
    </source>
</reference>
<feature type="domain" description="Histidine kinase" evidence="12">
    <location>
        <begin position="238"/>
        <end position="439"/>
    </location>
</feature>
<keyword evidence="7" id="KW-0418">Kinase</keyword>
<keyword evidence="14" id="KW-0547">Nucleotide-binding</keyword>
<comment type="subcellular location">
    <subcellularLocation>
        <location evidence="2">Membrane</location>
    </subcellularLocation>
</comment>
<comment type="caution">
    <text evidence="14">The sequence shown here is derived from an EMBL/GenBank/DDBJ whole genome shotgun (WGS) entry which is preliminary data.</text>
</comment>
<evidence type="ECO:0000256" key="6">
    <source>
        <dbReference type="ARBA" id="ARBA00022692"/>
    </source>
</evidence>
<dbReference type="PANTHER" id="PTHR45436">
    <property type="entry name" value="SENSOR HISTIDINE KINASE YKOH"/>
    <property type="match status" value="1"/>
</dbReference>
<dbReference type="InterPro" id="IPR005467">
    <property type="entry name" value="His_kinase_dom"/>
</dbReference>
<evidence type="ECO:0000256" key="1">
    <source>
        <dbReference type="ARBA" id="ARBA00000085"/>
    </source>
</evidence>
<evidence type="ECO:0000259" key="13">
    <source>
        <dbReference type="PROSITE" id="PS50885"/>
    </source>
</evidence>
<keyword evidence="4" id="KW-0597">Phosphoprotein</keyword>
<evidence type="ECO:0000259" key="12">
    <source>
        <dbReference type="PROSITE" id="PS50109"/>
    </source>
</evidence>
<dbReference type="SMART" id="SM00387">
    <property type="entry name" value="HATPase_c"/>
    <property type="match status" value="1"/>
</dbReference>
<protein>
    <recommendedName>
        <fullName evidence="3">histidine kinase</fullName>
        <ecNumber evidence="3">2.7.13.3</ecNumber>
    </recommendedName>
</protein>
<sequence>MRRSISRQLTLGLTAILLLAGLLVVQTSFWLLEHGVRNYSQQRLQVQSRNLLASLIRDEDDQLIVNERHHDAVFLQPFSGHYFVIELEGTRWRSRSLWDFQLLPLPQESFAQGLIPGPLGQQLLLYTGEYRYADSKIRVTVAQDYSPILASFRRAQLIGVALGFVVLLMVLLGQRWLVRKALKPLENARQQLLQLQSGQRARLEQQVPEEIQPLVEQVNRLLVHTEKRLKRSRNAVGNLGHALKTPLAVLTSLLARPELQAYPELLASLTEHLQQIEQRISREMARARLSGEALPGAYFDCEQELPSLIQLMSTIHGERLQFSWQAPAQLKLPWERDDMLEMLGNVLDNAGKWARSKVQLQITQQGPYIVIHVDDDGPGIELQRREQVQQRGTRLDEQVQGHGLGLGIVRDIVDALAGTLTLNESSLGGLRVTLCLRLP</sequence>
<dbReference type="SUPFAM" id="SSF55874">
    <property type="entry name" value="ATPase domain of HSP90 chaperone/DNA topoisomerase II/histidine kinase"/>
    <property type="match status" value="1"/>
</dbReference>
<evidence type="ECO:0000256" key="10">
    <source>
        <dbReference type="ARBA" id="ARBA00023136"/>
    </source>
</evidence>
<dbReference type="Proteomes" id="UP001241056">
    <property type="component" value="Unassembled WGS sequence"/>
</dbReference>
<dbReference type="EMBL" id="JAUCDY010000001">
    <property type="protein sequence ID" value="MDM7856988.1"/>
    <property type="molecule type" value="Genomic_DNA"/>
</dbReference>
<feature type="domain" description="HAMP" evidence="13">
    <location>
        <begin position="179"/>
        <end position="230"/>
    </location>
</feature>
<evidence type="ECO:0000256" key="8">
    <source>
        <dbReference type="ARBA" id="ARBA00022989"/>
    </source>
</evidence>
<dbReference type="Pfam" id="PF02518">
    <property type="entry name" value="HATPase_c"/>
    <property type="match status" value="1"/>
</dbReference>
<keyword evidence="10 11" id="KW-0472">Membrane</keyword>